<keyword evidence="3" id="KW-1185">Reference proteome</keyword>
<evidence type="ECO:0000313" key="3">
    <source>
        <dbReference type="Proteomes" id="UP001189429"/>
    </source>
</evidence>
<accession>A0ABN9WD49</accession>
<proteinExistence type="predicted"/>
<gene>
    <name evidence="2" type="ORF">PCOR1329_LOCUS65164</name>
</gene>
<name>A0ABN9WD49_9DINO</name>
<dbReference type="Proteomes" id="UP001189429">
    <property type="component" value="Unassembled WGS sequence"/>
</dbReference>
<sequence length="267" mass="28181">ESRDTIEIGDAEVPLIEAATLIDCPIAGRHIDLSMRAALVGDRAADGAPAAPAAGGAAPSATPAATGTGGPPRATDVMQLVGNHYGLAPRDAQGLDLMPLEWIQAAFPVLARLALRREHSIDRLEAASYRRVQMPSKHDVIKALQSHMATVNREKPSNALLADKVHHCRMQTTHTGEFVKVWLKVDPPELENAVVAALVQLGGKHKHGIPPRSRGARVTQVHLDALEGHEVYSVDVGSAPYLSGAARGFVAAWRGALLGSGMLVAST</sequence>
<comment type="caution">
    <text evidence="2">The sequence shown here is derived from an EMBL/GenBank/DDBJ whole genome shotgun (WGS) entry which is preliminary data.</text>
</comment>
<evidence type="ECO:0008006" key="4">
    <source>
        <dbReference type="Google" id="ProtNLM"/>
    </source>
</evidence>
<dbReference type="EMBL" id="CAUYUJ010018331">
    <property type="protein sequence ID" value="CAK0882740.1"/>
    <property type="molecule type" value="Genomic_DNA"/>
</dbReference>
<feature type="non-terminal residue" evidence="2">
    <location>
        <position position="1"/>
    </location>
</feature>
<reference evidence="2" key="1">
    <citation type="submission" date="2023-10" db="EMBL/GenBank/DDBJ databases">
        <authorList>
            <person name="Chen Y."/>
            <person name="Shah S."/>
            <person name="Dougan E. K."/>
            <person name="Thang M."/>
            <person name="Chan C."/>
        </authorList>
    </citation>
    <scope>NUCLEOTIDE SEQUENCE [LARGE SCALE GENOMIC DNA]</scope>
</reference>
<evidence type="ECO:0000313" key="2">
    <source>
        <dbReference type="EMBL" id="CAK0882740.1"/>
    </source>
</evidence>
<organism evidence="2 3">
    <name type="scientific">Prorocentrum cordatum</name>
    <dbReference type="NCBI Taxonomy" id="2364126"/>
    <lineage>
        <taxon>Eukaryota</taxon>
        <taxon>Sar</taxon>
        <taxon>Alveolata</taxon>
        <taxon>Dinophyceae</taxon>
        <taxon>Prorocentrales</taxon>
        <taxon>Prorocentraceae</taxon>
        <taxon>Prorocentrum</taxon>
    </lineage>
</organism>
<protein>
    <recommendedName>
        <fullName evidence="4">tRNA pseudouridine(55) synthase</fullName>
    </recommendedName>
</protein>
<feature type="non-terminal residue" evidence="2">
    <location>
        <position position="267"/>
    </location>
</feature>
<feature type="region of interest" description="Disordered" evidence="1">
    <location>
        <begin position="46"/>
        <end position="72"/>
    </location>
</feature>
<evidence type="ECO:0000256" key="1">
    <source>
        <dbReference type="SAM" id="MobiDB-lite"/>
    </source>
</evidence>